<comment type="caution">
    <text evidence="1">The sequence shown here is derived from an EMBL/GenBank/DDBJ whole genome shotgun (WGS) entry which is preliminary data.</text>
</comment>
<protein>
    <submittedName>
        <fullName evidence="1">Uncharacterized protein</fullName>
    </submittedName>
</protein>
<name>A0A6N2BZL7_SOLCI</name>
<reference evidence="1" key="1">
    <citation type="submission" date="2019-05" db="EMBL/GenBank/DDBJ databases">
        <title>The de novo reference genome and transcriptome assemblies of the wild tomato species Solanum chilense.</title>
        <authorList>
            <person name="Stam R."/>
            <person name="Nosenko T."/>
            <person name="Hoerger A.C."/>
            <person name="Stephan W."/>
            <person name="Seidel M.A."/>
            <person name="Kuhn J.M.M."/>
            <person name="Haberer G."/>
            <person name="Tellier A."/>
        </authorList>
    </citation>
    <scope>NUCLEOTIDE SEQUENCE</scope>
    <source>
        <tissue evidence="1">Mature leaves</tissue>
    </source>
</reference>
<gene>
    <name evidence="1" type="ORF">EJD97_002060</name>
</gene>
<proteinExistence type="predicted"/>
<dbReference type="EMBL" id="RXGB01001235">
    <property type="protein sequence ID" value="TMW99737.1"/>
    <property type="molecule type" value="Genomic_DNA"/>
</dbReference>
<accession>A0A6N2BZL7</accession>
<evidence type="ECO:0000313" key="1">
    <source>
        <dbReference type="EMBL" id="TMW99737.1"/>
    </source>
</evidence>
<dbReference type="AlphaFoldDB" id="A0A6N2BZL7"/>
<organism evidence="1">
    <name type="scientific">Solanum chilense</name>
    <name type="common">Tomato</name>
    <name type="synonym">Lycopersicon chilense</name>
    <dbReference type="NCBI Taxonomy" id="4083"/>
    <lineage>
        <taxon>Eukaryota</taxon>
        <taxon>Viridiplantae</taxon>
        <taxon>Streptophyta</taxon>
        <taxon>Embryophyta</taxon>
        <taxon>Tracheophyta</taxon>
        <taxon>Spermatophyta</taxon>
        <taxon>Magnoliopsida</taxon>
        <taxon>eudicotyledons</taxon>
        <taxon>Gunneridae</taxon>
        <taxon>Pentapetalae</taxon>
        <taxon>asterids</taxon>
        <taxon>lamiids</taxon>
        <taxon>Solanales</taxon>
        <taxon>Solanaceae</taxon>
        <taxon>Solanoideae</taxon>
        <taxon>Solaneae</taxon>
        <taxon>Solanum</taxon>
        <taxon>Solanum subgen. Lycopersicon</taxon>
    </lineage>
</organism>
<sequence length="67" mass="7703">MSDKRGSFNYADVSKCVKKENQFDMAFIDKSEMMAMMTMELKKMMEIENRNCKCGSTCACVNRTCAH</sequence>